<keyword evidence="1" id="KW-0732">Signal</keyword>
<keyword evidence="3" id="KW-1185">Reference proteome</keyword>
<dbReference type="EMBL" id="CAVNYO010000026">
    <property type="protein sequence ID" value="CAK5262819.1"/>
    <property type="molecule type" value="Genomic_DNA"/>
</dbReference>
<evidence type="ECO:0000256" key="1">
    <source>
        <dbReference type="SAM" id="SignalP"/>
    </source>
</evidence>
<dbReference type="AlphaFoldDB" id="A0AAD2GV84"/>
<feature type="signal peptide" evidence="1">
    <location>
        <begin position="1"/>
        <end position="15"/>
    </location>
</feature>
<accession>A0AAD2GV84</accession>
<evidence type="ECO:0000313" key="2">
    <source>
        <dbReference type="EMBL" id="CAK5262819.1"/>
    </source>
</evidence>
<dbReference type="Proteomes" id="UP001295794">
    <property type="component" value="Unassembled WGS sequence"/>
</dbReference>
<organism evidence="2 3">
    <name type="scientific">Mycena citricolor</name>
    <dbReference type="NCBI Taxonomy" id="2018698"/>
    <lineage>
        <taxon>Eukaryota</taxon>
        <taxon>Fungi</taxon>
        <taxon>Dikarya</taxon>
        <taxon>Basidiomycota</taxon>
        <taxon>Agaricomycotina</taxon>
        <taxon>Agaricomycetes</taxon>
        <taxon>Agaricomycetidae</taxon>
        <taxon>Agaricales</taxon>
        <taxon>Marasmiineae</taxon>
        <taxon>Mycenaceae</taxon>
        <taxon>Mycena</taxon>
    </lineage>
</organism>
<reference evidence="2" key="1">
    <citation type="submission" date="2023-11" db="EMBL/GenBank/DDBJ databases">
        <authorList>
            <person name="De Vega J J."/>
            <person name="De Vega J J."/>
        </authorList>
    </citation>
    <scope>NUCLEOTIDE SEQUENCE</scope>
</reference>
<sequence>MMMTLFCSVHPPVGCFCFCSCHSLTALLHMPPLRTQARTLHDVDLPHLVSAGNA</sequence>
<comment type="caution">
    <text evidence="2">The sequence shown here is derived from an EMBL/GenBank/DDBJ whole genome shotgun (WGS) entry which is preliminary data.</text>
</comment>
<feature type="chain" id="PRO_5041937388" evidence="1">
    <location>
        <begin position="16"/>
        <end position="54"/>
    </location>
</feature>
<proteinExistence type="predicted"/>
<evidence type="ECO:0000313" key="3">
    <source>
        <dbReference type="Proteomes" id="UP001295794"/>
    </source>
</evidence>
<protein>
    <submittedName>
        <fullName evidence="2">Uncharacterized protein</fullName>
    </submittedName>
</protein>
<name>A0AAD2GV84_9AGAR</name>
<gene>
    <name evidence="2" type="ORF">MYCIT1_LOCUS1841</name>
</gene>